<keyword evidence="1" id="KW-1133">Transmembrane helix</keyword>
<protein>
    <submittedName>
        <fullName evidence="2">Uncharacterized protein</fullName>
    </submittedName>
</protein>
<dbReference type="AlphaFoldDB" id="J0S0R6"/>
<organism evidence="2 3">
    <name type="scientific">Methanofollis liminatans DSM 4140</name>
    <dbReference type="NCBI Taxonomy" id="28892"/>
    <lineage>
        <taxon>Archaea</taxon>
        <taxon>Methanobacteriati</taxon>
        <taxon>Methanobacteriota</taxon>
        <taxon>Stenosarchaea group</taxon>
        <taxon>Methanomicrobia</taxon>
        <taxon>Methanomicrobiales</taxon>
        <taxon>Methanomicrobiaceae</taxon>
        <taxon>Methanofollis</taxon>
    </lineage>
</organism>
<evidence type="ECO:0000313" key="2">
    <source>
        <dbReference type="EMBL" id="EJG07446.1"/>
    </source>
</evidence>
<dbReference type="STRING" id="28892.Metli_1495"/>
<dbReference type="HOGENOM" id="CLU_132455_0_0_2"/>
<dbReference type="Proteomes" id="UP000005095">
    <property type="component" value="Chromosome"/>
</dbReference>
<reference evidence="2 3" key="1">
    <citation type="submission" date="2011-08" db="EMBL/GenBank/DDBJ databases">
        <title>The complete genome of Methanofollis liminatans DSM 4140.</title>
        <authorList>
            <consortium name="US DOE Joint Genome Institute (JGI-PGF)"/>
            <person name="Lucas S."/>
            <person name="Han J."/>
            <person name="Lapidus A."/>
            <person name="Bruce D."/>
            <person name="Goodwin L."/>
            <person name="Pitluck S."/>
            <person name="Peters L."/>
            <person name="Kyrpides N."/>
            <person name="Mavromatis K."/>
            <person name="Ivanova N."/>
            <person name="Mikhailova N."/>
            <person name="Lu M."/>
            <person name="Detter J.C."/>
            <person name="Tapia R."/>
            <person name="Han C."/>
            <person name="Land M."/>
            <person name="Hauser L."/>
            <person name="Markowitz V."/>
            <person name="Cheng J.-F."/>
            <person name="Hugenholtz P."/>
            <person name="Woyke T."/>
            <person name="Wu D."/>
            <person name="Spring S."/>
            <person name="Schuler E."/>
            <person name="Brambilla E."/>
            <person name="Klenk H.-P."/>
            <person name="Eisen J.A."/>
        </authorList>
    </citation>
    <scope>NUCLEOTIDE SEQUENCE [LARGE SCALE GENOMIC DNA]</scope>
    <source>
        <strain evidence="2 3">DSM 4140</strain>
    </source>
</reference>
<keyword evidence="1" id="KW-0812">Transmembrane</keyword>
<sequence>MMLTVLTSRTITRRSALLILCISLILCMPVLAAGTVTREVGPADAGGLITVTLSLDGMGVGGLIETLPEGFTYVDSSLPPSQVLVQDDQVCFCMINESTVTYRVRAPDQGIGEIAGRWWDFTARTNGTIPSSEMPAGGAEAPAAPGPGIVLGLLALLAVPALRRWRR</sequence>
<name>J0S0R6_9EURY</name>
<proteinExistence type="predicted"/>
<feature type="transmembrane region" description="Helical" evidence="1">
    <location>
        <begin position="143"/>
        <end position="162"/>
    </location>
</feature>
<dbReference type="EMBL" id="CM001555">
    <property type="protein sequence ID" value="EJG07446.1"/>
    <property type="molecule type" value="Genomic_DNA"/>
</dbReference>
<keyword evidence="3" id="KW-1185">Reference proteome</keyword>
<keyword evidence="1" id="KW-0472">Membrane</keyword>
<evidence type="ECO:0000256" key="1">
    <source>
        <dbReference type="SAM" id="Phobius"/>
    </source>
</evidence>
<gene>
    <name evidence="2" type="ORF">Metli_1495</name>
</gene>
<evidence type="ECO:0000313" key="3">
    <source>
        <dbReference type="Proteomes" id="UP000005095"/>
    </source>
</evidence>
<accession>J0S0R6</accession>